<dbReference type="RefSeq" id="WP_130141919.1">
    <property type="nucleotide sequence ID" value="NZ_SGIT01000002.1"/>
</dbReference>
<dbReference type="UniPathway" id="UPA00242"/>
<comment type="similarity">
    <text evidence="4">Belongs to the aldose epimerase family.</text>
</comment>
<dbReference type="GO" id="GO:0004034">
    <property type="term" value="F:aldose 1-epimerase activity"/>
    <property type="evidence" value="ECO:0007669"/>
    <property type="project" value="UniProtKB-EC"/>
</dbReference>
<dbReference type="GO" id="GO:0033499">
    <property type="term" value="P:galactose catabolic process via UDP-galactose, Leloir pathway"/>
    <property type="evidence" value="ECO:0007669"/>
    <property type="project" value="TreeGrafter"/>
</dbReference>
<comment type="cofactor">
    <cofactor evidence="2">
        <name>Ca(2+)</name>
        <dbReference type="ChEBI" id="CHEBI:29108"/>
    </cofactor>
</comment>
<evidence type="ECO:0000256" key="13">
    <source>
        <dbReference type="PIRSR" id="PIRSR005096-1"/>
    </source>
</evidence>
<sequence length="319" mass="36803">MKRLVIKNKQNMHVEVLDWGCRIIALKVPDRSGKLIDTVLNYPDLADYKNDPYYVGGTVGRYANRIAQGRFILEQMPVQLTTNEKIEKNHLHGGEIGFDKRYWSVVDIMDNAIEMTLTSLHGEEGYPGMLTVNTRYELSENNELTIRYTAKSTQTTIANITNHSYFNLSDEKLSIDGHEIKVEANFYTPLDHSHLPRYPFKEKVDNTIFDLRQFQDVSSIKNMICNANYCMEKKEGNKVQRVATISHTETGRRLTIFSDYPSLQVYFGNYLTGKLLPFQGLCCEPHFAPNSPNIMTYPSAILKPGEEYCHIIRYQFENF</sequence>
<evidence type="ECO:0000313" key="15">
    <source>
        <dbReference type="EMBL" id="RZF60001.1"/>
    </source>
</evidence>
<keyword evidence="16" id="KW-1185">Reference proteome</keyword>
<proteinExistence type="inferred from homology"/>
<feature type="active site" description="Proton donor" evidence="13">
    <location>
        <position position="163"/>
    </location>
</feature>
<feature type="active site" description="Proton acceptor" evidence="13">
    <location>
        <position position="284"/>
    </location>
</feature>
<comment type="pathway">
    <text evidence="3">Carbohydrate metabolism; hexose metabolism.</text>
</comment>
<dbReference type="InterPro" id="IPR018052">
    <property type="entry name" value="Ald1_epimerase_CS"/>
</dbReference>
<comment type="caution">
    <text evidence="15">The sequence shown here is derived from an EMBL/GenBank/DDBJ whole genome shotgun (WGS) entry which is preliminary data.</text>
</comment>
<dbReference type="PROSITE" id="PS00545">
    <property type="entry name" value="ALDOSE_1_EPIMERASE"/>
    <property type="match status" value="1"/>
</dbReference>
<dbReference type="SUPFAM" id="SSF74650">
    <property type="entry name" value="Galactose mutarotase-like"/>
    <property type="match status" value="1"/>
</dbReference>
<dbReference type="InterPro" id="IPR011013">
    <property type="entry name" value="Gal_mutarotase_sf_dom"/>
</dbReference>
<evidence type="ECO:0000256" key="2">
    <source>
        <dbReference type="ARBA" id="ARBA00001913"/>
    </source>
</evidence>
<dbReference type="EC" id="5.1.3.3" evidence="6"/>
<dbReference type="Proteomes" id="UP000292855">
    <property type="component" value="Unassembled WGS sequence"/>
</dbReference>
<dbReference type="OrthoDB" id="9779408at2"/>
<dbReference type="AlphaFoldDB" id="A0A4Q6XJE5"/>
<dbReference type="EMBL" id="SGIT01000002">
    <property type="protein sequence ID" value="RZF60001.1"/>
    <property type="molecule type" value="Genomic_DNA"/>
</dbReference>
<evidence type="ECO:0000313" key="16">
    <source>
        <dbReference type="Proteomes" id="UP000292855"/>
    </source>
</evidence>
<comment type="catalytic activity">
    <reaction evidence="1">
        <text>alpha-D-glucose = beta-D-glucose</text>
        <dbReference type="Rhea" id="RHEA:10264"/>
        <dbReference type="ChEBI" id="CHEBI:15903"/>
        <dbReference type="ChEBI" id="CHEBI:17925"/>
        <dbReference type="EC" id="5.1.3.3"/>
    </reaction>
</comment>
<dbReference type="GO" id="GO:0006006">
    <property type="term" value="P:glucose metabolic process"/>
    <property type="evidence" value="ECO:0007669"/>
    <property type="project" value="TreeGrafter"/>
</dbReference>
<dbReference type="GO" id="GO:0030246">
    <property type="term" value="F:carbohydrate binding"/>
    <property type="evidence" value="ECO:0007669"/>
    <property type="project" value="InterPro"/>
</dbReference>
<protein>
    <recommendedName>
        <fullName evidence="7">Aldose 1-epimerase</fullName>
        <ecNumber evidence="6">5.1.3.3</ecNumber>
    </recommendedName>
    <alternativeName>
        <fullName evidence="12">Galactose mutarotase</fullName>
    </alternativeName>
    <alternativeName>
        <fullName evidence="11">Type-1 mutarotase</fullName>
    </alternativeName>
</protein>
<evidence type="ECO:0000256" key="5">
    <source>
        <dbReference type="ARBA" id="ARBA00011245"/>
    </source>
</evidence>
<evidence type="ECO:0000256" key="10">
    <source>
        <dbReference type="ARBA" id="ARBA00023277"/>
    </source>
</evidence>
<evidence type="ECO:0000256" key="4">
    <source>
        <dbReference type="ARBA" id="ARBA00006206"/>
    </source>
</evidence>
<evidence type="ECO:0000256" key="12">
    <source>
        <dbReference type="ARBA" id="ARBA00033373"/>
    </source>
</evidence>
<dbReference type="InterPro" id="IPR014718">
    <property type="entry name" value="GH-type_carb-bd"/>
</dbReference>
<dbReference type="PIRSF" id="PIRSF005096">
    <property type="entry name" value="GALM"/>
    <property type="match status" value="1"/>
</dbReference>
<gene>
    <name evidence="15" type="ORF">EWE74_12815</name>
</gene>
<keyword evidence="9" id="KW-0413">Isomerase</keyword>
<comment type="subunit">
    <text evidence="5">Monomer.</text>
</comment>
<evidence type="ECO:0000256" key="11">
    <source>
        <dbReference type="ARBA" id="ARBA00032300"/>
    </source>
</evidence>
<keyword evidence="8" id="KW-0106">Calcium</keyword>
<dbReference type="PANTHER" id="PTHR10091:SF0">
    <property type="entry name" value="GALACTOSE MUTAROTASE"/>
    <property type="match status" value="1"/>
</dbReference>
<dbReference type="PANTHER" id="PTHR10091">
    <property type="entry name" value="ALDOSE-1-EPIMERASE"/>
    <property type="match status" value="1"/>
</dbReference>
<reference evidence="15 16" key="1">
    <citation type="submission" date="2019-02" db="EMBL/GenBank/DDBJ databases">
        <authorList>
            <person name="Li Y."/>
        </authorList>
    </citation>
    <scope>NUCLEOTIDE SEQUENCE [LARGE SCALE GENOMIC DNA]</scope>
    <source>
        <strain evidence="15 16">30C10-4-7</strain>
    </source>
</reference>
<dbReference type="InterPro" id="IPR008183">
    <property type="entry name" value="Aldose_1/G6P_1-epimerase"/>
</dbReference>
<dbReference type="InterPro" id="IPR047215">
    <property type="entry name" value="Galactose_mutarotase-like"/>
</dbReference>
<dbReference type="Gene3D" id="2.70.98.10">
    <property type="match status" value="1"/>
</dbReference>
<accession>A0A4Q6XJE5</accession>
<evidence type="ECO:0000256" key="6">
    <source>
        <dbReference type="ARBA" id="ARBA00013185"/>
    </source>
</evidence>
<dbReference type="GO" id="GO:0005737">
    <property type="term" value="C:cytoplasm"/>
    <property type="evidence" value="ECO:0007669"/>
    <property type="project" value="TreeGrafter"/>
</dbReference>
<feature type="binding site" evidence="14">
    <location>
        <begin position="163"/>
        <end position="165"/>
    </location>
    <ligand>
        <name>beta-D-galactose</name>
        <dbReference type="ChEBI" id="CHEBI:27667"/>
    </ligand>
</feature>
<evidence type="ECO:0000256" key="3">
    <source>
        <dbReference type="ARBA" id="ARBA00005028"/>
    </source>
</evidence>
<organism evidence="15 16">
    <name type="scientific">Sphingobacterium corticibacterium</name>
    <dbReference type="NCBI Taxonomy" id="2484746"/>
    <lineage>
        <taxon>Bacteria</taxon>
        <taxon>Pseudomonadati</taxon>
        <taxon>Bacteroidota</taxon>
        <taxon>Sphingobacteriia</taxon>
        <taxon>Sphingobacteriales</taxon>
        <taxon>Sphingobacteriaceae</taxon>
        <taxon>Sphingobacterium</taxon>
    </lineage>
</organism>
<evidence type="ECO:0000256" key="9">
    <source>
        <dbReference type="ARBA" id="ARBA00023235"/>
    </source>
</evidence>
<dbReference type="InterPro" id="IPR015443">
    <property type="entry name" value="Aldose_1-epimerase"/>
</dbReference>
<evidence type="ECO:0000256" key="7">
    <source>
        <dbReference type="ARBA" id="ARBA00014165"/>
    </source>
</evidence>
<feature type="binding site" evidence="14">
    <location>
        <begin position="64"/>
        <end position="65"/>
    </location>
    <ligand>
        <name>beta-D-galactose</name>
        <dbReference type="ChEBI" id="CHEBI:27667"/>
    </ligand>
</feature>
<evidence type="ECO:0000256" key="8">
    <source>
        <dbReference type="ARBA" id="ARBA00022837"/>
    </source>
</evidence>
<dbReference type="CDD" id="cd09019">
    <property type="entry name" value="galactose_mutarotase_like"/>
    <property type="match status" value="1"/>
</dbReference>
<name>A0A4Q6XJE5_9SPHI</name>
<evidence type="ECO:0000256" key="1">
    <source>
        <dbReference type="ARBA" id="ARBA00001614"/>
    </source>
</evidence>
<keyword evidence="10" id="KW-0119">Carbohydrate metabolism</keyword>
<dbReference type="Pfam" id="PF01263">
    <property type="entry name" value="Aldose_epim"/>
    <property type="match status" value="1"/>
</dbReference>
<evidence type="ECO:0000256" key="14">
    <source>
        <dbReference type="PIRSR" id="PIRSR005096-3"/>
    </source>
</evidence>